<dbReference type="Proteomes" id="UP000290289">
    <property type="component" value="Chromosome 3"/>
</dbReference>
<reference evidence="1 2" key="1">
    <citation type="submission" date="2018-10" db="EMBL/GenBank/DDBJ databases">
        <title>A high-quality apple genome assembly.</title>
        <authorList>
            <person name="Hu J."/>
        </authorList>
    </citation>
    <scope>NUCLEOTIDE SEQUENCE [LARGE SCALE GENOMIC DNA]</scope>
    <source>
        <strain evidence="2">cv. HFTH1</strain>
        <tissue evidence="1">Young leaf</tissue>
    </source>
</reference>
<comment type="caution">
    <text evidence="1">The sequence shown here is derived from an EMBL/GenBank/DDBJ whole genome shotgun (WGS) entry which is preliminary data.</text>
</comment>
<evidence type="ECO:0000313" key="1">
    <source>
        <dbReference type="EMBL" id="RXI02565.1"/>
    </source>
</evidence>
<name>A0A498K9T4_MALDO</name>
<keyword evidence="2" id="KW-1185">Reference proteome</keyword>
<gene>
    <name evidence="1" type="ORF">DVH24_002643</name>
</gene>
<proteinExistence type="predicted"/>
<dbReference type="AlphaFoldDB" id="A0A498K9T4"/>
<sequence length="66" mass="7604">MGFNVAMLAKISWRVLRKLESMLSKGRQILNQGLRWRVGNEELVRVADPWAPDLKVSELIRADRQG</sequence>
<dbReference type="EMBL" id="RDQH01000329">
    <property type="protein sequence ID" value="RXI02565.1"/>
    <property type="molecule type" value="Genomic_DNA"/>
</dbReference>
<evidence type="ECO:0000313" key="2">
    <source>
        <dbReference type="Proteomes" id="UP000290289"/>
    </source>
</evidence>
<accession>A0A498K9T4</accession>
<protein>
    <submittedName>
        <fullName evidence="1">Uncharacterized protein</fullName>
    </submittedName>
</protein>
<organism evidence="1 2">
    <name type="scientific">Malus domestica</name>
    <name type="common">Apple</name>
    <name type="synonym">Pyrus malus</name>
    <dbReference type="NCBI Taxonomy" id="3750"/>
    <lineage>
        <taxon>Eukaryota</taxon>
        <taxon>Viridiplantae</taxon>
        <taxon>Streptophyta</taxon>
        <taxon>Embryophyta</taxon>
        <taxon>Tracheophyta</taxon>
        <taxon>Spermatophyta</taxon>
        <taxon>Magnoliopsida</taxon>
        <taxon>eudicotyledons</taxon>
        <taxon>Gunneridae</taxon>
        <taxon>Pentapetalae</taxon>
        <taxon>rosids</taxon>
        <taxon>fabids</taxon>
        <taxon>Rosales</taxon>
        <taxon>Rosaceae</taxon>
        <taxon>Amygdaloideae</taxon>
        <taxon>Maleae</taxon>
        <taxon>Malus</taxon>
    </lineage>
</organism>